<dbReference type="CDD" id="cd01949">
    <property type="entry name" value="GGDEF"/>
    <property type="match status" value="1"/>
</dbReference>
<evidence type="ECO:0000313" key="3">
    <source>
        <dbReference type="EMBL" id="PWJ22870.1"/>
    </source>
</evidence>
<dbReference type="Proteomes" id="UP000245845">
    <property type="component" value="Unassembled WGS sequence"/>
</dbReference>
<dbReference type="SUPFAM" id="SSF55073">
    <property type="entry name" value="Nucleotide cyclase"/>
    <property type="match status" value="1"/>
</dbReference>
<dbReference type="Gene3D" id="3.30.70.270">
    <property type="match status" value="1"/>
</dbReference>
<gene>
    <name evidence="3" type="ORF">A8806_11645</name>
</gene>
<dbReference type="Pfam" id="PF00990">
    <property type="entry name" value="GGDEF"/>
    <property type="match status" value="1"/>
</dbReference>
<dbReference type="PANTHER" id="PTHR45138:SF9">
    <property type="entry name" value="DIGUANYLATE CYCLASE DGCM-RELATED"/>
    <property type="match status" value="1"/>
</dbReference>
<name>A0A2Y9BKE6_9FIRM</name>
<keyword evidence="4" id="KW-1185">Reference proteome</keyword>
<keyword evidence="1" id="KW-0812">Transmembrane</keyword>
<evidence type="ECO:0000259" key="2">
    <source>
        <dbReference type="PROSITE" id="PS50887"/>
    </source>
</evidence>
<dbReference type="GO" id="GO:0052621">
    <property type="term" value="F:diguanylate cyclase activity"/>
    <property type="evidence" value="ECO:0007669"/>
    <property type="project" value="TreeGrafter"/>
</dbReference>
<dbReference type="PANTHER" id="PTHR45138">
    <property type="entry name" value="REGULATORY COMPONENTS OF SENSORY TRANSDUCTION SYSTEM"/>
    <property type="match status" value="1"/>
</dbReference>
<keyword evidence="1" id="KW-1133">Transmembrane helix</keyword>
<dbReference type="AlphaFoldDB" id="A0A2Y9BKE6"/>
<evidence type="ECO:0000256" key="1">
    <source>
        <dbReference type="SAM" id="Phobius"/>
    </source>
</evidence>
<dbReference type="OrthoDB" id="2050479at2"/>
<feature type="domain" description="GGDEF" evidence="2">
    <location>
        <begin position="108"/>
        <end position="232"/>
    </location>
</feature>
<dbReference type="SMART" id="SM00267">
    <property type="entry name" value="GGDEF"/>
    <property type="match status" value="1"/>
</dbReference>
<feature type="transmembrane region" description="Helical" evidence="1">
    <location>
        <begin position="12"/>
        <end position="31"/>
    </location>
</feature>
<feature type="transmembrane region" description="Helical" evidence="1">
    <location>
        <begin position="43"/>
        <end position="61"/>
    </location>
</feature>
<sequence length="232" mass="26231">MKRFSIFKVIQLSVLVIMSLISIFLLLKPGVKQYVFSSVEATTLFIMIWLVLIISFIFILVDLRLISSMKSNYHSLYGVAYSDPLSGIPNRFSCDILIEKYVDSKLPSDIGCIMIDITNLPDINNSYSHAIGNRTIKEFSDILFSCSLSLCFVGRNGGNKFLAIFEDCTQDKLNSFLKKVKDRVAFRNKRADAIPIEYRAGCALNSQEHLTNITELIALANKRIYETSETGR</sequence>
<accession>A0A2Y9BKE6</accession>
<comment type="caution">
    <text evidence="3">The sequence shown here is derived from an EMBL/GenBank/DDBJ whole genome shotgun (WGS) entry which is preliminary data.</text>
</comment>
<dbReference type="InterPro" id="IPR029787">
    <property type="entry name" value="Nucleotide_cyclase"/>
</dbReference>
<dbReference type="InterPro" id="IPR043128">
    <property type="entry name" value="Rev_trsase/Diguanyl_cyclase"/>
</dbReference>
<protein>
    <submittedName>
        <fullName evidence="3">Diguanylate cyclase (GGDEF)-like protein</fullName>
    </submittedName>
</protein>
<dbReference type="RefSeq" id="WP_109733258.1">
    <property type="nucleotide sequence ID" value="NZ_BAAACK010000022.1"/>
</dbReference>
<evidence type="ECO:0000313" key="4">
    <source>
        <dbReference type="Proteomes" id="UP000245845"/>
    </source>
</evidence>
<dbReference type="PROSITE" id="PS50887">
    <property type="entry name" value="GGDEF"/>
    <property type="match status" value="1"/>
</dbReference>
<dbReference type="NCBIfam" id="TIGR00254">
    <property type="entry name" value="GGDEF"/>
    <property type="match status" value="1"/>
</dbReference>
<keyword evidence="1" id="KW-0472">Membrane</keyword>
<proteinExistence type="predicted"/>
<dbReference type="InterPro" id="IPR000160">
    <property type="entry name" value="GGDEF_dom"/>
</dbReference>
<organism evidence="3 4">
    <name type="scientific">Faecalicatena orotica</name>
    <dbReference type="NCBI Taxonomy" id="1544"/>
    <lineage>
        <taxon>Bacteria</taxon>
        <taxon>Bacillati</taxon>
        <taxon>Bacillota</taxon>
        <taxon>Clostridia</taxon>
        <taxon>Lachnospirales</taxon>
        <taxon>Lachnospiraceae</taxon>
        <taxon>Faecalicatena</taxon>
    </lineage>
</organism>
<reference evidence="3 4" key="1">
    <citation type="submission" date="2018-05" db="EMBL/GenBank/DDBJ databases">
        <title>The Hungate 1000. A catalogue of reference genomes from the rumen microbiome.</title>
        <authorList>
            <person name="Kelly W."/>
        </authorList>
    </citation>
    <scope>NUCLEOTIDE SEQUENCE [LARGE SCALE GENOMIC DNA]</scope>
    <source>
        <strain evidence="3 4">NLAE-zl-C242</strain>
    </source>
</reference>
<dbReference type="InterPro" id="IPR050469">
    <property type="entry name" value="Diguanylate_Cyclase"/>
</dbReference>
<dbReference type="EMBL" id="QGDL01000016">
    <property type="protein sequence ID" value="PWJ22870.1"/>
    <property type="molecule type" value="Genomic_DNA"/>
</dbReference>